<feature type="domain" description="Bulb-type lectin" evidence="19">
    <location>
        <begin position="107"/>
        <end position="232"/>
    </location>
</feature>
<keyword evidence="4" id="KW-0245">EGF-like domain</keyword>
<dbReference type="InterPro" id="IPR003609">
    <property type="entry name" value="Pan_app"/>
</dbReference>
<dbReference type="InterPro" id="IPR024171">
    <property type="entry name" value="SRK-like_kinase"/>
</dbReference>
<dbReference type="InterPro" id="IPR011009">
    <property type="entry name" value="Kinase-like_dom_sf"/>
</dbReference>
<evidence type="ECO:0000256" key="16">
    <source>
        <dbReference type="PROSITE-ProRule" id="PRU10141"/>
    </source>
</evidence>
<dbReference type="SMART" id="SM00220">
    <property type="entry name" value="S_TKc"/>
    <property type="match status" value="1"/>
</dbReference>
<evidence type="ECO:0000256" key="5">
    <source>
        <dbReference type="ARBA" id="ARBA00022679"/>
    </source>
</evidence>
<dbReference type="InterPro" id="IPR008271">
    <property type="entry name" value="Ser/Thr_kinase_AS"/>
</dbReference>
<keyword evidence="11" id="KW-0675">Receptor</keyword>
<keyword evidence="22" id="KW-1185">Reference proteome</keyword>
<dbReference type="Pfam" id="PF07714">
    <property type="entry name" value="PK_Tyr_Ser-Thr"/>
    <property type="match status" value="1"/>
</dbReference>
<feature type="binding site" evidence="16">
    <location>
        <position position="608"/>
    </location>
    <ligand>
        <name>ATP</name>
        <dbReference type="ChEBI" id="CHEBI:30616"/>
    </ligand>
</feature>
<sequence>MAHLCRRGLRWDSGHPMVASRPRFLGVFDTVNTSMALTWSISWSFNSLQRPAASSFISPSKQINPEHFFHTISLPCPSQAYAKEGLMGMTLLPFFILLSLICLSKSDDRLTPAKPLLPGDKLVSNNGIFALGFFSPENSTANSYVGIWYHAIPERTYVWVANRDNPIGSGLSGKLVLTNSSDLVLSDSKGRILWRTTNNVTAGGDGAVALLLEAGNFVVQLQNFTQIWQSYDHPTDTILPGFKLWANYKTHTAVRIVAWKGPQDPSTGKFLLSRDPSTGLQILTWRGTSKYWRSGLWNGAEASDKNGYMWSQNVDDGETIYSTYNTGNSSSRRSHWKLDYTGDLMLRIWSGQSWVVLFKRPDDGCRHYGSCGPFGYCDMTTRECRCLDGFEPADGFSANFSRGCVRKEALTCRGYHFSALSGMKVPDKFVHVRSGSFEECTAQCERNCSCTAYAYANLSSIVATGGPSRCLVWTGELVDLEKTGVLGGNLYLRLAGSPGHNRKSGIGVLLKIALPVISFLLIFSCIYLVCICKRRGIQVNKGSRKRPAPEDSSTSQEVWDQNLELRSIRFKDIAAATNSFHDTNIIGKGGFGKVYKGTLEDGKEVAVKRLSKGSEQGIEHFINEVVLIAKLQHKNLVRLLGCCIHEDEKLLIYEYLPNKSLDKFLFDTARKSILDWPRRFNIIKGVARGLMYLHQDSRTTIIHRDLKPSNILLDMEMNPKISDFGMARIFGGNEQQESTRRVVGTYGYMSPEYAMEGIFSVKSDSYSFGILLLEIVSGLKISSPHHLVMDFSNLISYAWNLWADGRVRDFVDATIKGSYSLDQVSKCIHVGLLCVQDSPSARPHMSSVVSMLDSEAIPRAPPEQPGYFARINYETSEMMEDTENSANGVSLTALEGR</sequence>
<keyword evidence="17" id="KW-0472">Membrane</keyword>
<comment type="subcellular location">
    <subcellularLocation>
        <location evidence="1">Cell membrane</location>
        <topology evidence="1">Single-pass type I membrane protein</topology>
    </subcellularLocation>
</comment>
<dbReference type="Gene3D" id="1.10.510.10">
    <property type="entry name" value="Transferase(Phosphotransferase) domain 1"/>
    <property type="match status" value="1"/>
</dbReference>
<evidence type="ECO:0000256" key="15">
    <source>
        <dbReference type="PIRNR" id="PIRNR000641"/>
    </source>
</evidence>
<dbReference type="GO" id="GO:0106310">
    <property type="term" value="F:protein serine kinase activity"/>
    <property type="evidence" value="ECO:0007669"/>
    <property type="project" value="RHEA"/>
</dbReference>
<dbReference type="GO" id="GO:0005524">
    <property type="term" value="F:ATP binding"/>
    <property type="evidence" value="ECO:0007669"/>
    <property type="project" value="UniProtKB-UniRule"/>
</dbReference>
<keyword evidence="17" id="KW-1133">Transmembrane helix</keyword>
<comment type="similarity">
    <text evidence="15">Belongs to the protein kinase superfamily. Ser/Thr protein kinase family.</text>
</comment>
<dbReference type="CDD" id="cd00028">
    <property type="entry name" value="B_lectin"/>
    <property type="match status" value="1"/>
</dbReference>
<evidence type="ECO:0000256" key="13">
    <source>
        <dbReference type="ARBA" id="ARBA00047899"/>
    </source>
</evidence>
<keyword evidence="10" id="KW-1015">Disulfide bond</keyword>
<dbReference type="OrthoDB" id="4062651at2759"/>
<dbReference type="AlphaFoldDB" id="A0A3B6CFR7"/>
<reference evidence="21" key="1">
    <citation type="submission" date="2018-08" db="EMBL/GenBank/DDBJ databases">
        <authorList>
            <person name="Rossello M."/>
        </authorList>
    </citation>
    <scope>NUCLEOTIDE SEQUENCE [LARGE SCALE GENOMIC DNA]</scope>
    <source>
        <strain evidence="21">cv. Chinese Spring</strain>
    </source>
</reference>
<dbReference type="PIRSF" id="PIRSF000641">
    <property type="entry name" value="SRK"/>
    <property type="match status" value="1"/>
</dbReference>
<evidence type="ECO:0000256" key="1">
    <source>
        <dbReference type="ARBA" id="ARBA00004251"/>
    </source>
</evidence>
<dbReference type="CDD" id="cd14066">
    <property type="entry name" value="STKc_IRAK"/>
    <property type="match status" value="1"/>
</dbReference>
<dbReference type="Pfam" id="PF01453">
    <property type="entry name" value="B_lectin"/>
    <property type="match status" value="1"/>
</dbReference>
<dbReference type="InterPro" id="IPR017441">
    <property type="entry name" value="Protein_kinase_ATP_BS"/>
</dbReference>
<dbReference type="EC" id="2.7.11.1" evidence="15"/>
<dbReference type="InterPro" id="IPR001245">
    <property type="entry name" value="Ser-Thr/Tyr_kinase_cat_dom"/>
</dbReference>
<evidence type="ECO:0000256" key="3">
    <source>
        <dbReference type="ARBA" id="ARBA00022527"/>
    </source>
</evidence>
<dbReference type="PROSITE" id="PS00107">
    <property type="entry name" value="PROTEIN_KINASE_ATP"/>
    <property type="match status" value="1"/>
</dbReference>
<dbReference type="InterPro" id="IPR001480">
    <property type="entry name" value="Bulb-type_lectin_dom"/>
</dbReference>
<dbReference type="SMR" id="A0A3B6CFR7"/>
<dbReference type="Proteomes" id="UP000019116">
    <property type="component" value="Chromosome 2B"/>
</dbReference>
<dbReference type="Pfam" id="PF00954">
    <property type="entry name" value="S_locus_glycop"/>
    <property type="match status" value="1"/>
</dbReference>
<dbReference type="Gramene" id="TraesCS2B02G567000.1">
    <property type="protein sequence ID" value="TraesCS2B02G567000.1"/>
    <property type="gene ID" value="TraesCS2B02G567000"/>
</dbReference>
<dbReference type="Gramene" id="TraesCS2B03G1421100.1">
    <property type="protein sequence ID" value="TraesCS2B03G1421100.1.CDS"/>
    <property type="gene ID" value="TraesCS2B03G1421100"/>
</dbReference>
<evidence type="ECO:0000256" key="2">
    <source>
        <dbReference type="ARBA" id="ARBA00022475"/>
    </source>
</evidence>
<dbReference type="FunFam" id="3.30.200.20:FF:000402">
    <property type="entry name" value="Serine/threonine-protein kinase"/>
    <property type="match status" value="1"/>
</dbReference>
<evidence type="ECO:0000256" key="8">
    <source>
        <dbReference type="ARBA" id="ARBA00022777"/>
    </source>
</evidence>
<comment type="catalytic activity">
    <reaction evidence="14 15">
        <text>L-seryl-[protein] + ATP = O-phospho-L-seryl-[protein] + ADP + H(+)</text>
        <dbReference type="Rhea" id="RHEA:17989"/>
        <dbReference type="Rhea" id="RHEA-COMP:9863"/>
        <dbReference type="Rhea" id="RHEA-COMP:11604"/>
        <dbReference type="ChEBI" id="CHEBI:15378"/>
        <dbReference type="ChEBI" id="CHEBI:29999"/>
        <dbReference type="ChEBI" id="CHEBI:30616"/>
        <dbReference type="ChEBI" id="CHEBI:83421"/>
        <dbReference type="ChEBI" id="CHEBI:456216"/>
        <dbReference type="EC" id="2.7.11.1"/>
    </reaction>
</comment>
<dbReference type="EnsemblPlants" id="TraesCS2B02G567000.1">
    <property type="protein sequence ID" value="TraesCS2B02G567000.1"/>
    <property type="gene ID" value="TraesCS2B02G567000"/>
</dbReference>
<dbReference type="InterPro" id="IPR000719">
    <property type="entry name" value="Prot_kinase_dom"/>
</dbReference>
<feature type="transmembrane region" description="Helical" evidence="17">
    <location>
        <begin position="508"/>
        <end position="529"/>
    </location>
</feature>
<dbReference type="SUPFAM" id="SSF56112">
    <property type="entry name" value="Protein kinase-like (PK-like)"/>
    <property type="match status" value="1"/>
</dbReference>
<dbReference type="GO" id="GO:0051707">
    <property type="term" value="P:response to other organism"/>
    <property type="evidence" value="ECO:0007669"/>
    <property type="project" value="UniProtKB-ARBA"/>
</dbReference>
<dbReference type="FunFam" id="1.10.510.10:FF:000060">
    <property type="entry name" value="G-type lectin S-receptor-like serine/threonine-protein kinase"/>
    <property type="match status" value="1"/>
</dbReference>
<keyword evidence="3 15" id="KW-0723">Serine/threonine-protein kinase</keyword>
<evidence type="ECO:0000256" key="4">
    <source>
        <dbReference type="ARBA" id="ARBA00022536"/>
    </source>
</evidence>
<dbReference type="SUPFAM" id="SSF51110">
    <property type="entry name" value="alpha-D-mannose-specific plant lectins"/>
    <property type="match status" value="1"/>
</dbReference>
<dbReference type="Gene3D" id="2.90.10.10">
    <property type="entry name" value="Bulb-type lectin domain"/>
    <property type="match status" value="1"/>
</dbReference>
<dbReference type="PROSITE" id="PS00108">
    <property type="entry name" value="PROTEIN_KINASE_ST"/>
    <property type="match status" value="1"/>
</dbReference>
<dbReference type="SMART" id="SM00473">
    <property type="entry name" value="PAN_AP"/>
    <property type="match status" value="1"/>
</dbReference>
<evidence type="ECO:0000313" key="21">
    <source>
        <dbReference type="EnsemblPlants" id="TraesCS2B02G567000.1"/>
    </source>
</evidence>
<dbReference type="CDD" id="cd01098">
    <property type="entry name" value="PAN_AP_plant"/>
    <property type="match status" value="1"/>
</dbReference>
<keyword evidence="17" id="KW-0812">Transmembrane</keyword>
<evidence type="ECO:0000256" key="17">
    <source>
        <dbReference type="SAM" id="Phobius"/>
    </source>
</evidence>
<reference evidence="21" key="2">
    <citation type="submission" date="2018-10" db="UniProtKB">
        <authorList>
            <consortium name="EnsemblPlants"/>
        </authorList>
    </citation>
    <scope>IDENTIFICATION</scope>
</reference>
<protein>
    <recommendedName>
        <fullName evidence="15">Receptor-like serine/threonine-protein kinase</fullName>
        <ecNumber evidence="15">2.7.11.1</ecNumber>
    </recommendedName>
</protein>
<dbReference type="PROSITE" id="PS50011">
    <property type="entry name" value="PROTEIN_KINASE_DOM"/>
    <property type="match status" value="1"/>
</dbReference>
<dbReference type="GO" id="GO:0048544">
    <property type="term" value="P:recognition of pollen"/>
    <property type="evidence" value="ECO:0007669"/>
    <property type="project" value="InterPro"/>
</dbReference>
<dbReference type="PROSITE" id="PS50948">
    <property type="entry name" value="PAN"/>
    <property type="match status" value="1"/>
</dbReference>
<evidence type="ECO:0000256" key="10">
    <source>
        <dbReference type="ARBA" id="ARBA00023157"/>
    </source>
</evidence>
<keyword evidence="5 15" id="KW-0808">Transferase</keyword>
<evidence type="ECO:0000313" key="22">
    <source>
        <dbReference type="Proteomes" id="UP000019116"/>
    </source>
</evidence>
<evidence type="ECO:0000256" key="9">
    <source>
        <dbReference type="ARBA" id="ARBA00022840"/>
    </source>
</evidence>
<dbReference type="InterPro" id="IPR000858">
    <property type="entry name" value="S_locus_glycoprot_dom"/>
</dbReference>
<name>A0A3B6CFR7_WHEAT</name>
<dbReference type="PROSITE" id="PS50927">
    <property type="entry name" value="BULB_LECTIN"/>
    <property type="match status" value="1"/>
</dbReference>
<keyword evidence="7 15" id="KW-0547">Nucleotide-binding</keyword>
<comment type="catalytic activity">
    <reaction evidence="13 15">
        <text>L-threonyl-[protein] + ATP = O-phospho-L-threonyl-[protein] + ADP + H(+)</text>
        <dbReference type="Rhea" id="RHEA:46608"/>
        <dbReference type="Rhea" id="RHEA-COMP:11060"/>
        <dbReference type="Rhea" id="RHEA-COMP:11605"/>
        <dbReference type="ChEBI" id="CHEBI:15378"/>
        <dbReference type="ChEBI" id="CHEBI:30013"/>
        <dbReference type="ChEBI" id="CHEBI:30616"/>
        <dbReference type="ChEBI" id="CHEBI:61977"/>
        <dbReference type="ChEBI" id="CHEBI:456216"/>
        <dbReference type="EC" id="2.7.11.1"/>
    </reaction>
</comment>
<dbReference type="Gene3D" id="3.30.200.20">
    <property type="entry name" value="Phosphorylase Kinase, domain 1"/>
    <property type="match status" value="1"/>
</dbReference>
<dbReference type="InterPro" id="IPR036426">
    <property type="entry name" value="Bulb-type_lectin_dom_sf"/>
</dbReference>
<evidence type="ECO:0000256" key="14">
    <source>
        <dbReference type="ARBA" id="ARBA00048679"/>
    </source>
</evidence>
<evidence type="ECO:0000256" key="6">
    <source>
        <dbReference type="ARBA" id="ARBA00022729"/>
    </source>
</evidence>
<dbReference type="OMA" id="MMEDTEN"/>
<dbReference type="GO" id="GO:0005886">
    <property type="term" value="C:plasma membrane"/>
    <property type="evidence" value="ECO:0007669"/>
    <property type="project" value="UniProtKB-SubCell"/>
</dbReference>
<dbReference type="Pfam" id="PF08276">
    <property type="entry name" value="PAN_2"/>
    <property type="match status" value="1"/>
</dbReference>
<accession>A0A3B6CFR7</accession>
<keyword evidence="9 15" id="KW-0067">ATP-binding</keyword>
<keyword evidence="8 15" id="KW-0418">Kinase</keyword>
<keyword evidence="2" id="KW-1003">Cell membrane</keyword>
<evidence type="ECO:0000256" key="11">
    <source>
        <dbReference type="ARBA" id="ARBA00023170"/>
    </source>
</evidence>
<feature type="domain" description="Apple" evidence="20">
    <location>
        <begin position="412"/>
        <end position="495"/>
    </location>
</feature>
<dbReference type="SMART" id="SM00108">
    <property type="entry name" value="B_lectin"/>
    <property type="match status" value="1"/>
</dbReference>
<keyword evidence="6" id="KW-0732">Signal</keyword>
<keyword evidence="12" id="KW-0325">Glycoprotein</keyword>
<evidence type="ECO:0000256" key="7">
    <source>
        <dbReference type="ARBA" id="ARBA00022741"/>
    </source>
</evidence>
<evidence type="ECO:0000256" key="12">
    <source>
        <dbReference type="ARBA" id="ARBA00023180"/>
    </source>
</evidence>
<feature type="domain" description="Protein kinase" evidence="18">
    <location>
        <begin position="580"/>
        <end position="857"/>
    </location>
</feature>
<evidence type="ECO:0000259" key="18">
    <source>
        <dbReference type="PROSITE" id="PS50011"/>
    </source>
</evidence>
<dbReference type="STRING" id="4565.A0A3B6CFR7"/>
<dbReference type="PANTHER" id="PTHR27002">
    <property type="entry name" value="RECEPTOR-LIKE SERINE/THREONINE-PROTEIN KINASE SD1-8"/>
    <property type="match status" value="1"/>
</dbReference>
<dbReference type="FunFam" id="2.90.10.10:FF:000014">
    <property type="entry name" value="Serine/threonine-protein kinase"/>
    <property type="match status" value="1"/>
</dbReference>
<dbReference type="GO" id="GO:0004674">
    <property type="term" value="F:protein serine/threonine kinase activity"/>
    <property type="evidence" value="ECO:0007669"/>
    <property type="project" value="UniProtKB-KW"/>
</dbReference>
<organism evidence="21">
    <name type="scientific">Triticum aestivum</name>
    <name type="common">Wheat</name>
    <dbReference type="NCBI Taxonomy" id="4565"/>
    <lineage>
        <taxon>Eukaryota</taxon>
        <taxon>Viridiplantae</taxon>
        <taxon>Streptophyta</taxon>
        <taxon>Embryophyta</taxon>
        <taxon>Tracheophyta</taxon>
        <taxon>Spermatophyta</taxon>
        <taxon>Magnoliopsida</taxon>
        <taxon>Liliopsida</taxon>
        <taxon>Poales</taxon>
        <taxon>Poaceae</taxon>
        <taxon>BOP clade</taxon>
        <taxon>Pooideae</taxon>
        <taxon>Triticodae</taxon>
        <taxon>Triticeae</taxon>
        <taxon>Triticinae</taxon>
        <taxon>Triticum</taxon>
    </lineage>
</organism>
<evidence type="ECO:0000259" key="20">
    <source>
        <dbReference type="PROSITE" id="PS50948"/>
    </source>
</evidence>
<proteinExistence type="inferred from homology"/>
<evidence type="ECO:0000259" key="19">
    <source>
        <dbReference type="PROSITE" id="PS50927"/>
    </source>
</evidence>
<dbReference type="PANTHER" id="PTHR27002:SF828">
    <property type="entry name" value="OS04G0633600 PROTEIN"/>
    <property type="match status" value="1"/>
</dbReference>